<dbReference type="InterPro" id="IPR000172">
    <property type="entry name" value="GMC_OxRdtase_N"/>
</dbReference>
<evidence type="ECO:0000256" key="1">
    <source>
        <dbReference type="ARBA" id="ARBA00010790"/>
    </source>
</evidence>
<dbReference type="AlphaFoldDB" id="A0A5M9K2J2"/>
<keyword evidence="2" id="KW-0843">Virulence</keyword>
<feature type="region of interest" description="Disordered" evidence="4">
    <location>
        <begin position="670"/>
        <end position="690"/>
    </location>
</feature>
<organism evidence="8 9">
    <name type="scientific">Monilinia fructicola</name>
    <name type="common">Brown rot fungus</name>
    <name type="synonym">Ciboria fructicola</name>
    <dbReference type="NCBI Taxonomy" id="38448"/>
    <lineage>
        <taxon>Eukaryota</taxon>
        <taxon>Fungi</taxon>
        <taxon>Dikarya</taxon>
        <taxon>Ascomycota</taxon>
        <taxon>Pezizomycotina</taxon>
        <taxon>Leotiomycetes</taxon>
        <taxon>Helotiales</taxon>
        <taxon>Sclerotiniaceae</taxon>
        <taxon>Monilinia</taxon>
    </lineage>
</organism>
<proteinExistence type="inferred from homology"/>
<dbReference type="Gene3D" id="3.30.560.10">
    <property type="entry name" value="Glucose Oxidase, domain 3"/>
    <property type="match status" value="1"/>
</dbReference>
<feature type="domain" description="Glucose-methanol-choline oxidoreductase N-terminal" evidence="7">
    <location>
        <begin position="789"/>
        <end position="803"/>
    </location>
</feature>
<dbReference type="Pfam" id="PF00067">
    <property type="entry name" value="p450"/>
    <property type="match status" value="1"/>
</dbReference>
<dbReference type="GO" id="GO:0004497">
    <property type="term" value="F:monooxygenase activity"/>
    <property type="evidence" value="ECO:0007669"/>
    <property type="project" value="InterPro"/>
</dbReference>
<comment type="caution">
    <text evidence="8">The sequence shown here is derived from an EMBL/GenBank/DDBJ whole genome shotgun (WGS) entry which is preliminary data.</text>
</comment>
<dbReference type="InterPro" id="IPR002401">
    <property type="entry name" value="Cyt_P450_E_grp-I"/>
</dbReference>
<comment type="similarity">
    <text evidence="1 3">Belongs to the GMC oxidoreductase family.</text>
</comment>
<sequence>MELVALIPLLLCCGIFYSFVVVIYRLFFHPLARFPGPKFAAATKWYEFYFDICKGYGGQFAWEIDRMHDIYGPIVRVNPDELHVQDPDFYKVLYAGNPTQRDKWPPAASMAGTEQGTFGTVNHHVHRKRRAANSYFFSQKSITGAEPLLKERVEELCGIMHDAFLSKKIIELKLTFLAFSTDTVCQYVFAEPPRLQSNREAAELWHETINAVSGLAPLIKQFPWLIPVAKKLPSAVVDFFAPILGRLLRYHLHVNEEARSHVQKTSSPSLPPHEKSISRLANEAFVVAVAGGETTARTLTFVIYYIHTNPRVLERLLAEITTVMPKSSDVPSIKTLQELPYLTVVIKETLRISAMITSRLPLLSPDELQYKEWIIPRKTPVSMTPNRVLHDPAIYPSPSDFRPNVGLRVTAHLSRMNFAYAELYLTVALLVRRFEFQLYETSHDRDIEIVRDCFIGEPDPQSPGVRYNWSFVDLAALRAVQNQKFVRGVNGHHLVRDTSTPPASGKLGQYKKLWVDADFQHISPDRKVDLFISMAQSRPDYIIVGGGISGSVVASRLHERDPSLRILLIEAGPDASKHPNVPGAMTAQLLLHSELDWDYKTTPQRHLNGRECYAGAGKALGGGSVINACGWIRGEKSDYDGWAEVVGDPKWSYQGFLPYFRKVEHYHVPSEEHGSEGPSYTQSVTSSGRQYPLRDPVKNAWIAAGVRHIADANSGSPQGIGELVENRRDGIRQVASTIYPLKGIDVLLNTLVKRVVIEENESGEKVATGVELANGDIIRAQKEVILAAGAYRTPQVLLLSGIGAKEDLKGISQVVDLPDVGENFHDHMSVSQWWKLRHPERNLAIGSPGFRDPKFFTGLPMDWIVTQTVPRTGLKEALERDSGASEDSNLLIASDRAHTESFMVYVARSPANPTIPLDGTHVTTSVVGLLPTSRGSVKLASADPNDAPLIDPNYYATEADRYVLRTGLRKMAEALSTDAGREIVEHEVVSEGLVPLTPHSSDAEIDAHVRLHGSTVYHAAGTASMGKVMQV</sequence>
<dbReference type="InterPro" id="IPR036396">
    <property type="entry name" value="Cyt_P450_sf"/>
</dbReference>
<evidence type="ECO:0000256" key="4">
    <source>
        <dbReference type="SAM" id="MobiDB-lite"/>
    </source>
</evidence>
<feature type="domain" description="Glucose-methanol-choline oxidoreductase N-terminal" evidence="6">
    <location>
        <begin position="617"/>
        <end position="640"/>
    </location>
</feature>
<feature type="compositionally biased region" description="Polar residues" evidence="4">
    <location>
        <begin position="678"/>
        <end position="689"/>
    </location>
</feature>
<evidence type="ECO:0000259" key="7">
    <source>
        <dbReference type="PROSITE" id="PS00624"/>
    </source>
</evidence>
<dbReference type="Pfam" id="PF00732">
    <property type="entry name" value="GMC_oxred_N"/>
    <property type="match status" value="1"/>
</dbReference>
<keyword evidence="5" id="KW-1133">Transmembrane helix</keyword>
<protein>
    <recommendedName>
        <fullName evidence="6 7">Glucose-methanol-choline oxidoreductase N-terminal domain-containing protein</fullName>
    </recommendedName>
</protein>
<reference evidence="8 9" key="1">
    <citation type="submission" date="2019-06" db="EMBL/GenBank/DDBJ databases">
        <title>Genome Sequence of the Brown Rot Fungal Pathogen Monilinia fructicola.</title>
        <authorList>
            <person name="De Miccolis Angelini R.M."/>
            <person name="Landi L."/>
            <person name="Abate D."/>
            <person name="Pollastro S."/>
            <person name="Romanazzi G."/>
            <person name="Faretra F."/>
        </authorList>
    </citation>
    <scope>NUCLEOTIDE SEQUENCE [LARGE SCALE GENOMIC DNA]</scope>
    <source>
        <strain evidence="8 9">Mfrc123</strain>
    </source>
</reference>
<keyword evidence="3" id="KW-0285">Flavoprotein</keyword>
<dbReference type="Pfam" id="PF05199">
    <property type="entry name" value="GMC_oxred_C"/>
    <property type="match status" value="1"/>
</dbReference>
<evidence type="ECO:0000313" key="8">
    <source>
        <dbReference type="EMBL" id="KAA8574346.1"/>
    </source>
</evidence>
<dbReference type="SUPFAM" id="SSF48264">
    <property type="entry name" value="Cytochrome P450"/>
    <property type="match status" value="1"/>
</dbReference>
<dbReference type="InterPro" id="IPR007867">
    <property type="entry name" value="GMC_OxRtase_C"/>
</dbReference>
<dbReference type="PRINTS" id="PR00463">
    <property type="entry name" value="EP450I"/>
</dbReference>
<evidence type="ECO:0000256" key="3">
    <source>
        <dbReference type="RuleBase" id="RU003968"/>
    </source>
</evidence>
<dbReference type="Gene3D" id="1.10.630.10">
    <property type="entry name" value="Cytochrome P450"/>
    <property type="match status" value="1"/>
</dbReference>
<keyword evidence="5" id="KW-0812">Transmembrane</keyword>
<gene>
    <name evidence="8" type="ORF">EYC84_005830</name>
</gene>
<keyword evidence="3" id="KW-0274">FAD</keyword>
<dbReference type="GO" id="GO:0005506">
    <property type="term" value="F:iron ion binding"/>
    <property type="evidence" value="ECO:0007669"/>
    <property type="project" value="InterPro"/>
</dbReference>
<dbReference type="GO" id="GO:0016705">
    <property type="term" value="F:oxidoreductase activity, acting on paired donors, with incorporation or reduction of molecular oxygen"/>
    <property type="evidence" value="ECO:0007669"/>
    <property type="project" value="InterPro"/>
</dbReference>
<dbReference type="SUPFAM" id="SSF51905">
    <property type="entry name" value="FAD/NAD(P)-binding domain"/>
    <property type="match status" value="1"/>
</dbReference>
<dbReference type="VEuPathDB" id="FungiDB:MFRU_015g01640"/>
<dbReference type="PANTHER" id="PTHR11552:SF123">
    <property type="entry name" value="GMC OXIDOREDUCTASE (AFU_ORTHOLOGUE AFUA_2G01770)-RELATED"/>
    <property type="match status" value="1"/>
</dbReference>
<keyword evidence="9" id="KW-1185">Reference proteome</keyword>
<evidence type="ECO:0000256" key="5">
    <source>
        <dbReference type="SAM" id="Phobius"/>
    </source>
</evidence>
<dbReference type="VEuPathDB" id="FungiDB:MFRU_015g01650"/>
<dbReference type="PROSITE" id="PS00623">
    <property type="entry name" value="GMC_OXRED_1"/>
    <property type="match status" value="1"/>
</dbReference>
<dbReference type="SUPFAM" id="SSF54373">
    <property type="entry name" value="FAD-linked reductases, C-terminal domain"/>
    <property type="match status" value="1"/>
</dbReference>
<dbReference type="GO" id="GO:0016614">
    <property type="term" value="F:oxidoreductase activity, acting on CH-OH group of donors"/>
    <property type="evidence" value="ECO:0007669"/>
    <property type="project" value="InterPro"/>
</dbReference>
<accession>A0A5M9K2J2</accession>
<dbReference type="Gene3D" id="3.50.50.60">
    <property type="entry name" value="FAD/NAD(P)-binding domain"/>
    <property type="match status" value="1"/>
</dbReference>
<dbReference type="EMBL" id="VICG01000003">
    <property type="protein sequence ID" value="KAA8574346.1"/>
    <property type="molecule type" value="Genomic_DNA"/>
</dbReference>
<dbReference type="InterPro" id="IPR012132">
    <property type="entry name" value="GMC_OxRdtase"/>
</dbReference>
<keyword evidence="5" id="KW-0472">Membrane</keyword>
<dbReference type="InterPro" id="IPR001128">
    <property type="entry name" value="Cyt_P450"/>
</dbReference>
<evidence type="ECO:0000313" key="9">
    <source>
        <dbReference type="Proteomes" id="UP000322873"/>
    </source>
</evidence>
<dbReference type="CDD" id="cd11062">
    <property type="entry name" value="CYP58-like"/>
    <property type="match status" value="1"/>
</dbReference>
<dbReference type="PROSITE" id="PS00624">
    <property type="entry name" value="GMC_OXRED_2"/>
    <property type="match status" value="1"/>
</dbReference>
<evidence type="ECO:0000259" key="6">
    <source>
        <dbReference type="PROSITE" id="PS00623"/>
    </source>
</evidence>
<dbReference type="InterPro" id="IPR036188">
    <property type="entry name" value="FAD/NAD-bd_sf"/>
</dbReference>
<dbReference type="Proteomes" id="UP000322873">
    <property type="component" value="Unassembled WGS sequence"/>
</dbReference>
<evidence type="ECO:0000256" key="2">
    <source>
        <dbReference type="ARBA" id="ARBA00023026"/>
    </source>
</evidence>
<feature type="transmembrane region" description="Helical" evidence="5">
    <location>
        <begin position="6"/>
        <end position="28"/>
    </location>
</feature>
<dbReference type="PANTHER" id="PTHR11552">
    <property type="entry name" value="GLUCOSE-METHANOL-CHOLINE GMC OXIDOREDUCTASE"/>
    <property type="match status" value="1"/>
</dbReference>
<dbReference type="GO" id="GO:0050660">
    <property type="term" value="F:flavin adenine dinucleotide binding"/>
    <property type="evidence" value="ECO:0007669"/>
    <property type="project" value="InterPro"/>
</dbReference>
<dbReference type="GO" id="GO:0020037">
    <property type="term" value="F:heme binding"/>
    <property type="evidence" value="ECO:0007669"/>
    <property type="project" value="InterPro"/>
</dbReference>
<name>A0A5M9K2J2_MONFR</name>